<reference evidence="2 3" key="1">
    <citation type="journal article" date="2024" name="G3 (Bethesda)">
        <title>Genome assembly of Hibiscus sabdariffa L. provides insights into metabolisms of medicinal natural products.</title>
        <authorList>
            <person name="Kim T."/>
        </authorList>
    </citation>
    <scope>NUCLEOTIDE SEQUENCE [LARGE SCALE GENOMIC DNA]</scope>
    <source>
        <strain evidence="2">TK-2024</strain>
        <tissue evidence="2">Old leaves</tissue>
    </source>
</reference>
<dbReference type="Pfam" id="PF14111">
    <property type="entry name" value="DUF4283"/>
    <property type="match status" value="1"/>
</dbReference>
<gene>
    <name evidence="2" type="ORF">V6N11_064534</name>
</gene>
<dbReference type="Proteomes" id="UP001396334">
    <property type="component" value="Unassembled WGS sequence"/>
</dbReference>
<comment type="caution">
    <text evidence="2">The sequence shown here is derived from an EMBL/GenBank/DDBJ whole genome shotgun (WGS) entry which is preliminary data.</text>
</comment>
<sequence length="580" mass="62726">MVPSSHSTAIRCYHGGPFFLPLLGSPTGVASFSALVAVTSSTSASIFLTFIMASTSFLNQFQDLDFTNEEQGAVFTPTIQWDSMNDDSNLLIIGKLISSNPIDDNAVVRAFQGIWKHDKIVPITTVKSSYYRIKFPTEDIRNDILSRGPWTFKGDWLALAALNPTYSIDEYTFLSMNVWNRIYGIPSILMDDDDIANHTGNSLGAMIGTVVKVDTRRIDLNMVDYLRIGIVLDVTKPVRRCVTIGGSGPSPKLCPLQYECLPTLCHGCGIIGHALDAGSTFKPSPNSKLQYGDWLRYIPPKKQEQNIRSKGSIRYLDGAHVSKPKPTANGKLSSSPLSFDAVQLPKTVADAESTNVPINPVAATVPMAAVIGTPSLAATDPLGTITAMEPKMAAATAPIAPTVAVVNTPQVVGLMPNKVVDTDSTNVPTTPVDVKINVPVVAVFEPQSTEPFGSTMVPTTNSFGGPKGFIDFLANPTETPTEVPYLLDNMGLDAVTTTILPIPREGGLENDMGKSFLATSSMLIMFDDWLSKKSSSRTATIDEGIPLVIARGAKRRYSMQNDNKLKKPRPPQLFQRLELG</sequence>
<accession>A0ABR1ZUL7</accession>
<evidence type="ECO:0000313" key="2">
    <source>
        <dbReference type="EMBL" id="KAK8484325.1"/>
    </source>
</evidence>
<dbReference type="EMBL" id="JBBPBN010000582">
    <property type="protein sequence ID" value="KAK8484325.1"/>
    <property type="molecule type" value="Genomic_DNA"/>
</dbReference>
<dbReference type="InterPro" id="IPR025558">
    <property type="entry name" value="DUF4283"/>
</dbReference>
<evidence type="ECO:0000259" key="1">
    <source>
        <dbReference type="Pfam" id="PF14111"/>
    </source>
</evidence>
<keyword evidence="3" id="KW-1185">Reference proteome</keyword>
<dbReference type="PANTHER" id="PTHR31286:SF180">
    <property type="entry name" value="OS10G0362600 PROTEIN"/>
    <property type="match status" value="1"/>
</dbReference>
<protein>
    <recommendedName>
        <fullName evidence="1">DUF4283 domain-containing protein</fullName>
    </recommendedName>
</protein>
<dbReference type="PANTHER" id="PTHR31286">
    <property type="entry name" value="GLYCINE-RICH CELL WALL STRUCTURAL PROTEIN 1.8-LIKE"/>
    <property type="match status" value="1"/>
</dbReference>
<proteinExistence type="predicted"/>
<dbReference type="InterPro" id="IPR040256">
    <property type="entry name" value="At4g02000-like"/>
</dbReference>
<evidence type="ECO:0000313" key="3">
    <source>
        <dbReference type="Proteomes" id="UP001396334"/>
    </source>
</evidence>
<feature type="domain" description="DUF4283" evidence="1">
    <location>
        <begin position="88"/>
        <end position="169"/>
    </location>
</feature>
<name>A0ABR1ZUL7_9ROSI</name>
<organism evidence="2 3">
    <name type="scientific">Hibiscus sabdariffa</name>
    <name type="common">roselle</name>
    <dbReference type="NCBI Taxonomy" id="183260"/>
    <lineage>
        <taxon>Eukaryota</taxon>
        <taxon>Viridiplantae</taxon>
        <taxon>Streptophyta</taxon>
        <taxon>Embryophyta</taxon>
        <taxon>Tracheophyta</taxon>
        <taxon>Spermatophyta</taxon>
        <taxon>Magnoliopsida</taxon>
        <taxon>eudicotyledons</taxon>
        <taxon>Gunneridae</taxon>
        <taxon>Pentapetalae</taxon>
        <taxon>rosids</taxon>
        <taxon>malvids</taxon>
        <taxon>Malvales</taxon>
        <taxon>Malvaceae</taxon>
        <taxon>Malvoideae</taxon>
        <taxon>Hibiscus</taxon>
    </lineage>
</organism>